<dbReference type="RefSeq" id="WP_377028993.1">
    <property type="nucleotide sequence ID" value="NZ_JBHOMY010000011.1"/>
</dbReference>
<comment type="caution">
    <text evidence="3">The sequence shown here is derived from an EMBL/GenBank/DDBJ whole genome shotgun (WGS) entry which is preliminary data.</text>
</comment>
<keyword evidence="1" id="KW-0175">Coiled coil</keyword>
<name>A0ABV6Y4W9_9HYPH</name>
<dbReference type="EMBL" id="JBHOMY010000011">
    <property type="protein sequence ID" value="MFC1456085.1"/>
    <property type="molecule type" value="Genomic_DNA"/>
</dbReference>
<accession>A0ABV6Y4W9</accession>
<organism evidence="3 4">
    <name type="scientific">Microvirga arabica</name>
    <dbReference type="NCBI Taxonomy" id="1128671"/>
    <lineage>
        <taxon>Bacteria</taxon>
        <taxon>Pseudomonadati</taxon>
        <taxon>Pseudomonadota</taxon>
        <taxon>Alphaproteobacteria</taxon>
        <taxon>Hyphomicrobiales</taxon>
        <taxon>Methylobacteriaceae</taxon>
        <taxon>Microvirga</taxon>
    </lineage>
</organism>
<dbReference type="SUPFAM" id="SSF47090">
    <property type="entry name" value="PGBD-like"/>
    <property type="match status" value="1"/>
</dbReference>
<dbReference type="InterPro" id="IPR036366">
    <property type="entry name" value="PGBDSf"/>
</dbReference>
<feature type="coiled-coil region" evidence="1">
    <location>
        <begin position="65"/>
        <end position="99"/>
    </location>
</feature>
<protein>
    <submittedName>
        <fullName evidence="3">Peptidoglycan-binding protein</fullName>
    </submittedName>
</protein>
<sequence length="191" mass="20876">MPSHLEARPANRLALPTILVLVAVAGWGLLFVSQRSAAEFEEHLRAQVSSLHQRQMELLNERAQRDTAVGTLEKLRSEVAALQQEQEGLIKARDQIQADLTRLRAEQDAAGAHLHRSQTAGEEAEHASIVTAQRALTKLGYGPLALDGIVGPGTRQAIEDFQHDRGLRVTSELDPATLRQLTASNKTATLE</sequence>
<gene>
    <name evidence="3" type="ORF">ACETIH_04975</name>
</gene>
<dbReference type="InterPro" id="IPR002477">
    <property type="entry name" value="Peptidoglycan-bd-like"/>
</dbReference>
<evidence type="ECO:0000259" key="2">
    <source>
        <dbReference type="Pfam" id="PF01471"/>
    </source>
</evidence>
<dbReference type="Pfam" id="PF01471">
    <property type="entry name" value="PG_binding_1"/>
    <property type="match status" value="1"/>
</dbReference>
<reference evidence="3 4" key="1">
    <citation type="submission" date="2024-09" db="EMBL/GenBank/DDBJ databases">
        <title>Nodulacao em especies de Leguminosae Basais da Amazonia e Caracterizacao dos Rizobios e Bacterias Associadas aos Nodulos.</title>
        <authorList>
            <person name="Jambeiro I.C.A."/>
            <person name="Lopes I.S."/>
            <person name="Aguiar E.R.G.R."/>
            <person name="Santos A.F.J."/>
            <person name="Dos Santos J.M.F."/>
            <person name="Gross E."/>
        </authorList>
    </citation>
    <scope>NUCLEOTIDE SEQUENCE [LARGE SCALE GENOMIC DNA]</scope>
    <source>
        <strain evidence="3 4">BRUESC1165</strain>
    </source>
</reference>
<keyword evidence="4" id="KW-1185">Reference proteome</keyword>
<evidence type="ECO:0000256" key="1">
    <source>
        <dbReference type="SAM" id="Coils"/>
    </source>
</evidence>
<dbReference type="Proteomes" id="UP001593940">
    <property type="component" value="Unassembled WGS sequence"/>
</dbReference>
<feature type="domain" description="Peptidoglycan binding-like" evidence="2">
    <location>
        <begin position="126"/>
        <end position="181"/>
    </location>
</feature>
<dbReference type="Gene3D" id="1.10.101.10">
    <property type="entry name" value="PGBD-like superfamily/PGBD"/>
    <property type="match status" value="1"/>
</dbReference>
<evidence type="ECO:0000313" key="3">
    <source>
        <dbReference type="EMBL" id="MFC1456085.1"/>
    </source>
</evidence>
<evidence type="ECO:0000313" key="4">
    <source>
        <dbReference type="Proteomes" id="UP001593940"/>
    </source>
</evidence>
<proteinExistence type="predicted"/>
<dbReference type="InterPro" id="IPR036365">
    <property type="entry name" value="PGBD-like_sf"/>
</dbReference>